<dbReference type="Proteomes" id="UP000182826">
    <property type="component" value="Unassembled WGS sequence"/>
</dbReference>
<sequence length="67" mass="7581">MILSIPNTKSILAEKAAHAEAFVVFSLQNLRENLADTAPVSSKNRNFKKLNCYFNNLFIFFTKILSS</sequence>
<evidence type="ECO:0000313" key="2">
    <source>
        <dbReference type="Proteomes" id="UP000182826"/>
    </source>
</evidence>
<organism evidence="1 2">
    <name type="scientific">Flavobacterium johnsoniae</name>
    <name type="common">Cytophaga johnsonae</name>
    <dbReference type="NCBI Taxonomy" id="986"/>
    <lineage>
        <taxon>Bacteria</taxon>
        <taxon>Pseudomonadati</taxon>
        <taxon>Bacteroidota</taxon>
        <taxon>Flavobacteriia</taxon>
        <taxon>Flavobacteriales</taxon>
        <taxon>Flavobacteriaceae</taxon>
        <taxon>Flavobacterium</taxon>
    </lineage>
</organism>
<dbReference type="EMBL" id="MLFK01000007">
    <property type="protein sequence ID" value="OIV41674.1"/>
    <property type="molecule type" value="Genomic_DNA"/>
</dbReference>
<comment type="caution">
    <text evidence="1">The sequence shown here is derived from an EMBL/GenBank/DDBJ whole genome shotgun (WGS) entry which is preliminary data.</text>
</comment>
<protein>
    <submittedName>
        <fullName evidence="1">Uncharacterized protein</fullName>
    </submittedName>
</protein>
<keyword evidence="2" id="KW-1185">Reference proteome</keyword>
<dbReference type="AlphaFoldDB" id="A0A1J7CPT6"/>
<name>A0A1J7CPT6_FLAJO</name>
<proteinExistence type="predicted"/>
<gene>
    <name evidence="1" type="ORF">BKM63_14225</name>
</gene>
<accession>A0A1J7CPT6</accession>
<reference evidence="1 2" key="1">
    <citation type="submission" date="2016-10" db="EMBL/GenBank/DDBJ databases">
        <title>Draft Genome Sequence of Rhizobacteria Flavobacterium johnsoniae CI04.</title>
        <authorList>
            <person name="Bravo J.I."/>
            <person name="Lozano G.L."/>
            <person name="Handelsman J."/>
        </authorList>
    </citation>
    <scope>NUCLEOTIDE SEQUENCE [LARGE SCALE GENOMIC DNA]</scope>
    <source>
        <strain evidence="1 2">CI04</strain>
    </source>
</reference>
<evidence type="ECO:0000313" key="1">
    <source>
        <dbReference type="EMBL" id="OIV41674.1"/>
    </source>
</evidence>